<sequence>MYHWIMGNRENLLAGARRCLFDKGYGRTTARDIAATAGVSLAAIGYHFGSKEALLNAALLEAVREWGDELAGTLTAVRVDDPALRFEAMWAAVLRSFEESPRLWAVQLELVAHLDQAPGLREAFTESTRAARLGLAELFGAPGDETVGGFYQALLGGLAMQYLTDPSSTLSGTGLLASLRVVAGQVR</sequence>
<keyword evidence="5" id="KW-1185">Reference proteome</keyword>
<gene>
    <name evidence="4" type="ORF">KALB_6554</name>
</gene>
<proteinExistence type="predicted"/>
<dbReference type="InterPro" id="IPR036271">
    <property type="entry name" value="Tet_transcr_reg_TetR-rel_C_sf"/>
</dbReference>
<dbReference type="Pfam" id="PF00440">
    <property type="entry name" value="TetR_N"/>
    <property type="match status" value="1"/>
</dbReference>
<dbReference type="eggNOG" id="COG1309">
    <property type="taxonomic scope" value="Bacteria"/>
</dbReference>
<feature type="DNA-binding region" description="H-T-H motif" evidence="2">
    <location>
        <begin position="29"/>
        <end position="48"/>
    </location>
</feature>
<feature type="domain" description="HTH tetR-type" evidence="3">
    <location>
        <begin position="6"/>
        <end position="66"/>
    </location>
</feature>
<dbReference type="GO" id="GO:0003700">
    <property type="term" value="F:DNA-binding transcription factor activity"/>
    <property type="evidence" value="ECO:0007669"/>
    <property type="project" value="TreeGrafter"/>
</dbReference>
<accession>W5WFD7</accession>
<dbReference type="Gene3D" id="1.10.357.10">
    <property type="entry name" value="Tetracycline Repressor, domain 2"/>
    <property type="match status" value="1"/>
</dbReference>
<dbReference type="InterPro" id="IPR009057">
    <property type="entry name" value="Homeodomain-like_sf"/>
</dbReference>
<dbReference type="PANTHER" id="PTHR30055:SF219">
    <property type="entry name" value="TRANSCRIPTIONAL REGULATORY PROTEIN"/>
    <property type="match status" value="1"/>
</dbReference>
<keyword evidence="1 2" id="KW-0238">DNA-binding</keyword>
<evidence type="ECO:0000256" key="1">
    <source>
        <dbReference type="ARBA" id="ARBA00023125"/>
    </source>
</evidence>
<organism evidence="4 5">
    <name type="scientific">Kutzneria albida DSM 43870</name>
    <dbReference type="NCBI Taxonomy" id="1449976"/>
    <lineage>
        <taxon>Bacteria</taxon>
        <taxon>Bacillati</taxon>
        <taxon>Actinomycetota</taxon>
        <taxon>Actinomycetes</taxon>
        <taxon>Pseudonocardiales</taxon>
        <taxon>Pseudonocardiaceae</taxon>
        <taxon>Kutzneria</taxon>
    </lineage>
</organism>
<dbReference type="SUPFAM" id="SSF48498">
    <property type="entry name" value="Tetracyclin repressor-like, C-terminal domain"/>
    <property type="match status" value="1"/>
</dbReference>
<dbReference type="InterPro" id="IPR050109">
    <property type="entry name" value="HTH-type_TetR-like_transc_reg"/>
</dbReference>
<evidence type="ECO:0000259" key="3">
    <source>
        <dbReference type="PROSITE" id="PS50977"/>
    </source>
</evidence>
<dbReference type="STRING" id="1449976.KALB_6554"/>
<dbReference type="GO" id="GO:0000976">
    <property type="term" value="F:transcription cis-regulatory region binding"/>
    <property type="evidence" value="ECO:0007669"/>
    <property type="project" value="TreeGrafter"/>
</dbReference>
<dbReference type="EMBL" id="CP007155">
    <property type="protein sequence ID" value="AHH99913.1"/>
    <property type="molecule type" value="Genomic_DNA"/>
</dbReference>
<dbReference type="PROSITE" id="PS50977">
    <property type="entry name" value="HTH_TETR_2"/>
    <property type="match status" value="1"/>
</dbReference>
<dbReference type="KEGG" id="kal:KALB_6554"/>
<evidence type="ECO:0000256" key="2">
    <source>
        <dbReference type="PROSITE-ProRule" id="PRU00335"/>
    </source>
</evidence>
<dbReference type="SUPFAM" id="SSF46689">
    <property type="entry name" value="Homeodomain-like"/>
    <property type="match status" value="1"/>
</dbReference>
<reference evidence="4 5" key="1">
    <citation type="journal article" date="2014" name="BMC Genomics">
        <title>Complete genome sequence of producer of the glycopeptide antibiotic Aculeximycin Kutzneria albida DSM 43870T, a representative of minor genus of Pseudonocardiaceae.</title>
        <authorList>
            <person name="Rebets Y."/>
            <person name="Tokovenko B."/>
            <person name="Lushchyk I."/>
            <person name="Ruckert C."/>
            <person name="Zaburannyi N."/>
            <person name="Bechthold A."/>
            <person name="Kalinowski J."/>
            <person name="Luzhetskyy A."/>
        </authorList>
    </citation>
    <scope>NUCLEOTIDE SEQUENCE [LARGE SCALE GENOMIC DNA]</scope>
    <source>
        <strain evidence="4">DSM 43870</strain>
    </source>
</reference>
<evidence type="ECO:0000313" key="4">
    <source>
        <dbReference type="EMBL" id="AHH99913.1"/>
    </source>
</evidence>
<evidence type="ECO:0000313" key="5">
    <source>
        <dbReference type="Proteomes" id="UP000019225"/>
    </source>
</evidence>
<dbReference type="HOGENOM" id="CLU_069356_44_3_11"/>
<protein>
    <recommendedName>
        <fullName evidence="3">HTH tetR-type domain-containing protein</fullName>
    </recommendedName>
</protein>
<dbReference type="PATRIC" id="fig|1449976.3.peg.6577"/>
<dbReference type="AlphaFoldDB" id="W5WFD7"/>
<dbReference type="InterPro" id="IPR001647">
    <property type="entry name" value="HTH_TetR"/>
</dbReference>
<dbReference type="PRINTS" id="PR00455">
    <property type="entry name" value="HTHTETR"/>
</dbReference>
<dbReference type="Proteomes" id="UP000019225">
    <property type="component" value="Chromosome"/>
</dbReference>
<dbReference type="PANTHER" id="PTHR30055">
    <property type="entry name" value="HTH-TYPE TRANSCRIPTIONAL REGULATOR RUTR"/>
    <property type="match status" value="1"/>
</dbReference>
<name>W5WFD7_9PSEU</name>